<evidence type="ECO:0000313" key="3">
    <source>
        <dbReference type="EMBL" id="KAG1327774.1"/>
    </source>
</evidence>
<gene>
    <name evidence="3" type="ORF">COCNU_01G017080</name>
</gene>
<reference evidence="3" key="2">
    <citation type="submission" date="2019-07" db="EMBL/GenBank/DDBJ databases">
        <authorList>
            <person name="Yang Y."/>
            <person name="Bocs S."/>
            <person name="Baudouin L."/>
        </authorList>
    </citation>
    <scope>NUCLEOTIDE SEQUENCE</scope>
    <source>
        <tissue evidence="3">Spear leaf of Hainan Tall coconut</tissue>
    </source>
</reference>
<feature type="region of interest" description="Disordered" evidence="1">
    <location>
        <begin position="78"/>
        <end position="104"/>
    </location>
</feature>
<dbReference type="OrthoDB" id="1893698at2759"/>
<dbReference type="AlphaFoldDB" id="A0A8K0MVK7"/>
<dbReference type="InterPro" id="IPR008906">
    <property type="entry name" value="HATC_C_dom"/>
</dbReference>
<dbReference type="EMBL" id="CM017872">
    <property type="protein sequence ID" value="KAG1327774.1"/>
    <property type="molecule type" value="Genomic_DNA"/>
</dbReference>
<reference evidence="3" key="1">
    <citation type="journal article" date="2017" name="Gigascience">
        <title>The genome draft of coconut (Cocos nucifera).</title>
        <authorList>
            <person name="Xiao Y."/>
            <person name="Xu P."/>
            <person name="Fan H."/>
            <person name="Baudouin L."/>
            <person name="Xia W."/>
            <person name="Bocs S."/>
            <person name="Xu J."/>
            <person name="Li Q."/>
            <person name="Guo A."/>
            <person name="Zhou L."/>
            <person name="Li J."/>
            <person name="Wu Y."/>
            <person name="Ma Z."/>
            <person name="Armero A."/>
            <person name="Issali A.E."/>
            <person name="Liu N."/>
            <person name="Peng M."/>
            <person name="Yang Y."/>
        </authorList>
    </citation>
    <scope>NUCLEOTIDE SEQUENCE</scope>
    <source>
        <tissue evidence="3">Spear leaf of Hainan Tall coconut</tissue>
    </source>
</reference>
<feature type="compositionally biased region" description="Gly residues" evidence="1">
    <location>
        <begin position="78"/>
        <end position="87"/>
    </location>
</feature>
<dbReference type="Proteomes" id="UP000797356">
    <property type="component" value="Chromosome 1"/>
</dbReference>
<protein>
    <submittedName>
        <fullName evidence="3">Putative transposase</fullName>
    </submittedName>
</protein>
<feature type="domain" description="HAT C-terminal dimerisation" evidence="2">
    <location>
        <begin position="1"/>
        <end position="48"/>
    </location>
</feature>
<evidence type="ECO:0000256" key="1">
    <source>
        <dbReference type="SAM" id="MobiDB-lite"/>
    </source>
</evidence>
<dbReference type="PANTHER" id="PTHR23272:SF161">
    <property type="entry name" value="ZINC FINGER BED DOMAIN-CONTAINING PROTEIN RICESLEEPER 1-LIKE"/>
    <property type="match status" value="1"/>
</dbReference>
<keyword evidence="4" id="KW-1185">Reference proteome</keyword>
<dbReference type="InterPro" id="IPR012337">
    <property type="entry name" value="RNaseH-like_sf"/>
</dbReference>
<dbReference type="GO" id="GO:0046983">
    <property type="term" value="F:protein dimerization activity"/>
    <property type="evidence" value="ECO:0007669"/>
    <property type="project" value="InterPro"/>
</dbReference>
<proteinExistence type="predicted"/>
<dbReference type="PANTHER" id="PTHR23272">
    <property type="entry name" value="BED FINGER-RELATED"/>
    <property type="match status" value="1"/>
</dbReference>
<accession>A0A8K0MVK7</accession>
<organism evidence="3 4">
    <name type="scientific">Cocos nucifera</name>
    <name type="common">Coconut palm</name>
    <dbReference type="NCBI Taxonomy" id="13894"/>
    <lineage>
        <taxon>Eukaryota</taxon>
        <taxon>Viridiplantae</taxon>
        <taxon>Streptophyta</taxon>
        <taxon>Embryophyta</taxon>
        <taxon>Tracheophyta</taxon>
        <taxon>Spermatophyta</taxon>
        <taxon>Magnoliopsida</taxon>
        <taxon>Liliopsida</taxon>
        <taxon>Arecaceae</taxon>
        <taxon>Arecoideae</taxon>
        <taxon>Cocoseae</taxon>
        <taxon>Attaleinae</taxon>
        <taxon>Cocos</taxon>
    </lineage>
</organism>
<dbReference type="Pfam" id="PF05699">
    <property type="entry name" value="Dimer_Tnp_hAT"/>
    <property type="match status" value="1"/>
</dbReference>
<comment type="caution">
    <text evidence="3">The sequence shown here is derived from an EMBL/GenBank/DDBJ whole genome shotgun (WGS) entry which is preliminary data.</text>
</comment>
<evidence type="ECO:0000259" key="2">
    <source>
        <dbReference type="Pfam" id="PF05699"/>
    </source>
</evidence>
<dbReference type="SUPFAM" id="SSF53098">
    <property type="entry name" value="Ribonuclease H-like"/>
    <property type="match status" value="1"/>
</dbReference>
<name>A0A8K0MVK7_COCNU</name>
<sequence length="104" mass="10978">MTRDVLVVPVSTVASESAFSTSSKVLDNFRSSPSPKMTEALICTQNWLRSIIFGFQDHEFIENLEQCKKIEAELASGNGGAVVGGSGPSESAGNEGDQQPTAAD</sequence>
<evidence type="ECO:0000313" key="4">
    <source>
        <dbReference type="Proteomes" id="UP000797356"/>
    </source>
</evidence>